<reference evidence="2" key="1">
    <citation type="journal article" date="2022" name="Mol. Ecol. Resour.">
        <title>The genomes of chicory, endive, great burdock and yacon provide insights into Asteraceae palaeo-polyploidization history and plant inulin production.</title>
        <authorList>
            <person name="Fan W."/>
            <person name="Wang S."/>
            <person name="Wang H."/>
            <person name="Wang A."/>
            <person name="Jiang F."/>
            <person name="Liu H."/>
            <person name="Zhao H."/>
            <person name="Xu D."/>
            <person name="Zhang Y."/>
        </authorList>
    </citation>
    <scope>NUCLEOTIDE SEQUENCE [LARGE SCALE GENOMIC DNA]</scope>
    <source>
        <strain evidence="2">cv. Yunnan</strain>
    </source>
</reference>
<gene>
    <name evidence="1" type="ORF">L1987_29998</name>
</gene>
<sequence>MVTTSFSRPRQFPSSSHPLSVTTSSRRVTPPLPAPTARSVTILCRRSPPYSLSVPERYQPRATSHAACSTPETPRTNRLFPLPPPSYATTTTTGHHHLSTAFPSSVAPRIQGSTLTGPPLTGLLLRSQSCISEPSSPSLLHALQSPSIVILSIPFDFGRD</sequence>
<evidence type="ECO:0000313" key="1">
    <source>
        <dbReference type="EMBL" id="KAI3801881.1"/>
    </source>
</evidence>
<dbReference type="EMBL" id="CM042027">
    <property type="protein sequence ID" value="KAI3801881.1"/>
    <property type="molecule type" value="Genomic_DNA"/>
</dbReference>
<evidence type="ECO:0000313" key="2">
    <source>
        <dbReference type="Proteomes" id="UP001056120"/>
    </source>
</evidence>
<protein>
    <submittedName>
        <fullName evidence="1">Uncharacterized protein</fullName>
    </submittedName>
</protein>
<proteinExistence type="predicted"/>
<reference evidence="1 2" key="2">
    <citation type="journal article" date="2022" name="Mol. Ecol. Resour.">
        <title>The genomes of chicory, endive, great burdock and yacon provide insights into Asteraceae paleo-polyploidization history and plant inulin production.</title>
        <authorList>
            <person name="Fan W."/>
            <person name="Wang S."/>
            <person name="Wang H."/>
            <person name="Wang A."/>
            <person name="Jiang F."/>
            <person name="Liu H."/>
            <person name="Zhao H."/>
            <person name="Xu D."/>
            <person name="Zhang Y."/>
        </authorList>
    </citation>
    <scope>NUCLEOTIDE SEQUENCE [LARGE SCALE GENOMIC DNA]</scope>
    <source>
        <strain evidence="2">cv. Yunnan</strain>
        <tissue evidence="1">Leaves</tissue>
    </source>
</reference>
<organism evidence="1 2">
    <name type="scientific">Smallanthus sonchifolius</name>
    <dbReference type="NCBI Taxonomy" id="185202"/>
    <lineage>
        <taxon>Eukaryota</taxon>
        <taxon>Viridiplantae</taxon>
        <taxon>Streptophyta</taxon>
        <taxon>Embryophyta</taxon>
        <taxon>Tracheophyta</taxon>
        <taxon>Spermatophyta</taxon>
        <taxon>Magnoliopsida</taxon>
        <taxon>eudicotyledons</taxon>
        <taxon>Gunneridae</taxon>
        <taxon>Pentapetalae</taxon>
        <taxon>asterids</taxon>
        <taxon>campanulids</taxon>
        <taxon>Asterales</taxon>
        <taxon>Asteraceae</taxon>
        <taxon>Asteroideae</taxon>
        <taxon>Heliantheae alliance</taxon>
        <taxon>Millerieae</taxon>
        <taxon>Smallanthus</taxon>
    </lineage>
</organism>
<keyword evidence="2" id="KW-1185">Reference proteome</keyword>
<comment type="caution">
    <text evidence="1">The sequence shown here is derived from an EMBL/GenBank/DDBJ whole genome shotgun (WGS) entry which is preliminary data.</text>
</comment>
<accession>A0ACB9I348</accession>
<dbReference type="Proteomes" id="UP001056120">
    <property type="component" value="Linkage Group LG10"/>
</dbReference>
<name>A0ACB9I348_9ASTR</name>